<keyword evidence="9" id="KW-0010">Activator</keyword>
<keyword evidence="3 11" id="KW-0597">Phosphoprotein</keyword>
<dbReference type="Pfam" id="PF00158">
    <property type="entry name" value="Sigma54_activat"/>
    <property type="match status" value="1"/>
</dbReference>
<protein>
    <submittedName>
        <fullName evidence="14">Response regulator of zinc sigma-54-dependent two-component system</fullName>
    </submittedName>
</protein>
<dbReference type="SMART" id="SM00382">
    <property type="entry name" value="AAA"/>
    <property type="match status" value="1"/>
</dbReference>
<evidence type="ECO:0000259" key="12">
    <source>
        <dbReference type="PROSITE" id="PS50045"/>
    </source>
</evidence>
<gene>
    <name evidence="14" type="ORF">JETT_2929</name>
</gene>
<dbReference type="PANTHER" id="PTHR32071:SF113">
    <property type="entry name" value="ALGINATE BIOSYNTHESIS TRANSCRIPTIONAL REGULATORY PROTEIN ALGB"/>
    <property type="match status" value="1"/>
</dbReference>
<dbReference type="SUPFAM" id="SSF52540">
    <property type="entry name" value="P-loop containing nucleoside triphosphate hydrolases"/>
    <property type="match status" value="1"/>
</dbReference>
<dbReference type="CDD" id="cd00009">
    <property type="entry name" value="AAA"/>
    <property type="match status" value="1"/>
</dbReference>
<dbReference type="SMART" id="SM00448">
    <property type="entry name" value="REC"/>
    <property type="match status" value="1"/>
</dbReference>
<dbReference type="SUPFAM" id="SSF52172">
    <property type="entry name" value="CheY-like"/>
    <property type="match status" value="1"/>
</dbReference>
<keyword evidence="8" id="KW-0238">DNA-binding</keyword>
<dbReference type="InterPro" id="IPR025662">
    <property type="entry name" value="Sigma_54_int_dom_ATP-bd_1"/>
</dbReference>
<dbReference type="InterPro" id="IPR009057">
    <property type="entry name" value="Homeodomain-like_sf"/>
</dbReference>
<dbReference type="GO" id="GO:0006355">
    <property type="term" value="P:regulation of DNA-templated transcription"/>
    <property type="evidence" value="ECO:0007669"/>
    <property type="project" value="InterPro"/>
</dbReference>
<dbReference type="PROSITE" id="PS00675">
    <property type="entry name" value="SIGMA54_INTERACT_1"/>
    <property type="match status" value="1"/>
</dbReference>
<accession>A0A533Q828</accession>
<evidence type="ECO:0000256" key="2">
    <source>
        <dbReference type="ARBA" id="ARBA00022490"/>
    </source>
</evidence>
<dbReference type="PROSITE" id="PS00688">
    <property type="entry name" value="SIGMA54_INTERACT_3"/>
    <property type="match status" value="1"/>
</dbReference>
<keyword evidence="6" id="KW-0902">Two-component regulatory system</keyword>
<keyword evidence="10" id="KW-0804">Transcription</keyword>
<dbReference type="Gene3D" id="1.10.8.60">
    <property type="match status" value="1"/>
</dbReference>
<evidence type="ECO:0000256" key="7">
    <source>
        <dbReference type="ARBA" id="ARBA00023015"/>
    </source>
</evidence>
<evidence type="ECO:0000256" key="3">
    <source>
        <dbReference type="ARBA" id="ARBA00022553"/>
    </source>
</evidence>
<dbReference type="GO" id="GO:0000160">
    <property type="term" value="P:phosphorelay signal transduction system"/>
    <property type="evidence" value="ECO:0007669"/>
    <property type="project" value="UniProtKB-KW"/>
</dbReference>
<dbReference type="InterPro" id="IPR058031">
    <property type="entry name" value="AAA_lid_NorR"/>
</dbReference>
<reference evidence="14 15" key="1">
    <citation type="submission" date="2019-04" db="EMBL/GenBank/DDBJ databases">
        <title>Genome of a novel bacterium Candidatus Jettenia ecosi reconstructed from metagenome of an anammox bioreactor.</title>
        <authorList>
            <person name="Mardanov A.V."/>
            <person name="Beletsky A.V."/>
            <person name="Ravin N.V."/>
            <person name="Botchkova E.A."/>
            <person name="Litti Y.V."/>
            <person name="Nozhevnikova A.N."/>
        </authorList>
    </citation>
    <scope>NUCLEOTIDE SEQUENCE [LARGE SCALE GENOMIC DNA]</scope>
    <source>
        <strain evidence="14">J2</strain>
    </source>
</reference>
<feature type="modified residue" description="4-aspartylphosphate" evidence="11">
    <location>
        <position position="56"/>
    </location>
</feature>
<evidence type="ECO:0000313" key="14">
    <source>
        <dbReference type="EMBL" id="TLD40803.1"/>
    </source>
</evidence>
<keyword evidence="4" id="KW-0547">Nucleotide-binding</keyword>
<evidence type="ECO:0000256" key="9">
    <source>
        <dbReference type="ARBA" id="ARBA00023159"/>
    </source>
</evidence>
<dbReference type="AlphaFoldDB" id="A0A533Q828"/>
<keyword evidence="7" id="KW-0805">Transcription regulation</keyword>
<name>A0A533Q828_9BACT</name>
<dbReference type="PANTHER" id="PTHR32071">
    <property type="entry name" value="TRANSCRIPTIONAL REGULATORY PROTEIN"/>
    <property type="match status" value="1"/>
</dbReference>
<evidence type="ECO:0000313" key="15">
    <source>
        <dbReference type="Proteomes" id="UP000319783"/>
    </source>
</evidence>
<dbReference type="InterPro" id="IPR025943">
    <property type="entry name" value="Sigma_54_int_dom_ATP-bd_2"/>
</dbReference>
<evidence type="ECO:0000256" key="6">
    <source>
        <dbReference type="ARBA" id="ARBA00023012"/>
    </source>
</evidence>
<keyword evidence="2" id="KW-0963">Cytoplasm</keyword>
<feature type="domain" description="Response regulatory" evidence="13">
    <location>
        <begin position="7"/>
        <end position="121"/>
    </location>
</feature>
<evidence type="ECO:0000256" key="4">
    <source>
        <dbReference type="ARBA" id="ARBA00022741"/>
    </source>
</evidence>
<dbReference type="EMBL" id="SULG01000079">
    <property type="protein sequence ID" value="TLD40803.1"/>
    <property type="molecule type" value="Genomic_DNA"/>
</dbReference>
<dbReference type="GO" id="GO:0005524">
    <property type="term" value="F:ATP binding"/>
    <property type="evidence" value="ECO:0007669"/>
    <property type="project" value="UniProtKB-KW"/>
</dbReference>
<dbReference type="InterPro" id="IPR001789">
    <property type="entry name" value="Sig_transdc_resp-reg_receiver"/>
</dbReference>
<organism evidence="14 15">
    <name type="scientific">Candidatus Jettenia ecosi</name>
    <dbReference type="NCBI Taxonomy" id="2494326"/>
    <lineage>
        <taxon>Bacteria</taxon>
        <taxon>Pseudomonadati</taxon>
        <taxon>Planctomycetota</taxon>
        <taxon>Candidatus Brocadiia</taxon>
        <taxon>Candidatus Brocadiales</taxon>
        <taxon>Candidatus Brocadiaceae</taxon>
        <taxon>Candidatus Jettenia</taxon>
    </lineage>
</organism>
<dbReference type="PROSITE" id="PS50110">
    <property type="entry name" value="RESPONSE_REGULATORY"/>
    <property type="match status" value="1"/>
</dbReference>
<dbReference type="PROSITE" id="PS00676">
    <property type="entry name" value="SIGMA54_INTERACT_2"/>
    <property type="match status" value="1"/>
</dbReference>
<dbReference type="InterPro" id="IPR002197">
    <property type="entry name" value="HTH_Fis"/>
</dbReference>
<dbReference type="FunFam" id="3.40.50.2300:FF:000018">
    <property type="entry name" value="DNA-binding transcriptional regulator NtrC"/>
    <property type="match status" value="1"/>
</dbReference>
<dbReference type="Pfam" id="PF00072">
    <property type="entry name" value="Response_reg"/>
    <property type="match status" value="1"/>
</dbReference>
<feature type="domain" description="Sigma-54 factor interaction" evidence="12">
    <location>
        <begin position="146"/>
        <end position="375"/>
    </location>
</feature>
<dbReference type="Pfam" id="PF02954">
    <property type="entry name" value="HTH_8"/>
    <property type="match status" value="1"/>
</dbReference>
<dbReference type="Gene3D" id="3.40.50.300">
    <property type="entry name" value="P-loop containing nucleotide triphosphate hydrolases"/>
    <property type="match status" value="1"/>
</dbReference>
<dbReference type="InterPro" id="IPR002078">
    <property type="entry name" value="Sigma_54_int"/>
</dbReference>
<dbReference type="Gene3D" id="1.10.10.60">
    <property type="entry name" value="Homeodomain-like"/>
    <property type="match status" value="1"/>
</dbReference>
<evidence type="ECO:0000256" key="8">
    <source>
        <dbReference type="ARBA" id="ARBA00023125"/>
    </source>
</evidence>
<comment type="subcellular location">
    <subcellularLocation>
        <location evidence="1">Cytoplasm</location>
    </subcellularLocation>
</comment>
<dbReference type="InterPro" id="IPR003593">
    <property type="entry name" value="AAA+_ATPase"/>
</dbReference>
<dbReference type="FunFam" id="3.40.50.300:FF:000006">
    <property type="entry name" value="DNA-binding transcriptional regulator NtrC"/>
    <property type="match status" value="1"/>
</dbReference>
<dbReference type="GO" id="GO:0005737">
    <property type="term" value="C:cytoplasm"/>
    <property type="evidence" value="ECO:0007669"/>
    <property type="project" value="UniProtKB-SubCell"/>
</dbReference>
<dbReference type="InterPro" id="IPR025944">
    <property type="entry name" value="Sigma_54_int_dom_CS"/>
</dbReference>
<dbReference type="GO" id="GO:0043565">
    <property type="term" value="F:sequence-specific DNA binding"/>
    <property type="evidence" value="ECO:0007669"/>
    <property type="project" value="InterPro"/>
</dbReference>
<evidence type="ECO:0000256" key="5">
    <source>
        <dbReference type="ARBA" id="ARBA00022840"/>
    </source>
</evidence>
<dbReference type="Pfam" id="PF25601">
    <property type="entry name" value="AAA_lid_14"/>
    <property type="match status" value="1"/>
</dbReference>
<dbReference type="Proteomes" id="UP000319783">
    <property type="component" value="Unassembled WGS sequence"/>
</dbReference>
<evidence type="ECO:0000259" key="13">
    <source>
        <dbReference type="PROSITE" id="PS50110"/>
    </source>
</evidence>
<sequence>MKVNSTKILVVDDEIGYRKVLQNALTERGFLVKTAESGEDALDELKKQEFSIVIIDMKLPGGIDGLELLQRVKGMYNSSVLIMTAYGGIETAVEAMRRGAFNYITKPFNLDEIILNIDRLVAQQKIIEENKYLHSELEKVYGLKKIVGSSREIHKVLDMISRVAFSTATVLITGESGTGKELVARAIHFTGNRKDEKFVVINCATLSENLLESELFGHMKGAFTGAIKDKKGLFEEADGGTLFMDEIGDIPKSVQAKILRVLQEGEFITLGDTVTKKVDVRIIAATNQDLLKGVQEREFREDLYYRLNVINIKMPPLRERKEDIPLLVKHFIEKYNKKENKQIKGISPEVEKEFYHYNWPGNVRELENIIERAITLTHEDIISVQVILPLVKKEEKNELTGDALFAWPYKEARRKAIDFFNIKYITNILNKTNGNVTYAAKESGIERQYLQRMLKRYDIKSRNIIMEED</sequence>
<dbReference type="InterPro" id="IPR027417">
    <property type="entry name" value="P-loop_NTPase"/>
</dbReference>
<evidence type="ECO:0000256" key="11">
    <source>
        <dbReference type="PROSITE-ProRule" id="PRU00169"/>
    </source>
</evidence>
<comment type="caution">
    <text evidence="14">The sequence shown here is derived from an EMBL/GenBank/DDBJ whole genome shotgun (WGS) entry which is preliminary data.</text>
</comment>
<evidence type="ECO:0000256" key="10">
    <source>
        <dbReference type="ARBA" id="ARBA00023163"/>
    </source>
</evidence>
<proteinExistence type="predicted"/>
<dbReference type="InterPro" id="IPR011006">
    <property type="entry name" value="CheY-like_superfamily"/>
</dbReference>
<keyword evidence="5" id="KW-0067">ATP-binding</keyword>
<dbReference type="Gene3D" id="3.40.50.2300">
    <property type="match status" value="1"/>
</dbReference>
<dbReference type="PROSITE" id="PS50045">
    <property type="entry name" value="SIGMA54_INTERACT_4"/>
    <property type="match status" value="1"/>
</dbReference>
<evidence type="ECO:0000256" key="1">
    <source>
        <dbReference type="ARBA" id="ARBA00004496"/>
    </source>
</evidence>
<dbReference type="PRINTS" id="PR01590">
    <property type="entry name" value="HTHFIS"/>
</dbReference>
<dbReference type="SUPFAM" id="SSF46689">
    <property type="entry name" value="Homeodomain-like"/>
    <property type="match status" value="1"/>
</dbReference>
<dbReference type="FunFam" id="1.10.8.60:FF:000014">
    <property type="entry name" value="DNA-binding transcriptional regulator NtrC"/>
    <property type="match status" value="1"/>
</dbReference>